<proteinExistence type="predicted"/>
<keyword evidence="2" id="KW-1185">Reference proteome</keyword>
<evidence type="ECO:0000313" key="3">
    <source>
        <dbReference type="RefSeq" id="XP_017778870.1"/>
    </source>
</evidence>
<protein>
    <submittedName>
        <fullName evidence="3">Uncharacterized protein LOC108564359 isoform X1</fullName>
    </submittedName>
</protein>
<feature type="chain" id="PRO_5047393624" evidence="1">
    <location>
        <begin position="20"/>
        <end position="102"/>
    </location>
</feature>
<sequence length="102" mass="10809">MSPLTVVCLALILAVGISADHESYDNCARIGGKCLTRAACGDGASTDQFCQDGLECCNKVPYESRCTTFGGECVKDCPKSILHLGARAKDCAEGLDCCIWLQ</sequence>
<keyword evidence="1" id="KW-0732">Signal</keyword>
<reference evidence="3" key="1">
    <citation type="submission" date="2025-08" db="UniProtKB">
        <authorList>
            <consortium name="RefSeq"/>
        </authorList>
    </citation>
    <scope>IDENTIFICATION</scope>
    <source>
        <tissue evidence="3">Whole Larva</tissue>
    </source>
</reference>
<gene>
    <name evidence="3" type="primary">LOC108564359</name>
</gene>
<evidence type="ECO:0000313" key="2">
    <source>
        <dbReference type="Proteomes" id="UP000695000"/>
    </source>
</evidence>
<name>A0ABM1MWC0_NICVS</name>
<dbReference type="Proteomes" id="UP000695000">
    <property type="component" value="Unplaced"/>
</dbReference>
<dbReference type="GeneID" id="108564359"/>
<accession>A0ABM1MWC0</accession>
<organism evidence="2 3">
    <name type="scientific">Nicrophorus vespilloides</name>
    <name type="common">Boreal carrion beetle</name>
    <dbReference type="NCBI Taxonomy" id="110193"/>
    <lineage>
        <taxon>Eukaryota</taxon>
        <taxon>Metazoa</taxon>
        <taxon>Ecdysozoa</taxon>
        <taxon>Arthropoda</taxon>
        <taxon>Hexapoda</taxon>
        <taxon>Insecta</taxon>
        <taxon>Pterygota</taxon>
        <taxon>Neoptera</taxon>
        <taxon>Endopterygota</taxon>
        <taxon>Coleoptera</taxon>
        <taxon>Polyphaga</taxon>
        <taxon>Staphyliniformia</taxon>
        <taxon>Silphidae</taxon>
        <taxon>Nicrophorinae</taxon>
        <taxon>Nicrophorus</taxon>
    </lineage>
</organism>
<feature type="signal peptide" evidence="1">
    <location>
        <begin position="1"/>
        <end position="19"/>
    </location>
</feature>
<evidence type="ECO:0000256" key="1">
    <source>
        <dbReference type="SAM" id="SignalP"/>
    </source>
</evidence>
<dbReference type="RefSeq" id="XP_017778870.1">
    <property type="nucleotide sequence ID" value="XM_017923381.1"/>
</dbReference>